<evidence type="ECO:0000256" key="3">
    <source>
        <dbReference type="ARBA" id="ARBA00022491"/>
    </source>
</evidence>
<dbReference type="FunFam" id="4.10.280.10:FF:000023">
    <property type="entry name" value="MAX isoform 13"/>
    <property type="match status" value="1"/>
</dbReference>
<dbReference type="Pfam" id="PF00010">
    <property type="entry name" value="HLH"/>
    <property type="match status" value="1"/>
</dbReference>
<evidence type="ECO:0000256" key="1">
    <source>
        <dbReference type="ARBA" id="ARBA00007628"/>
    </source>
</evidence>
<dbReference type="SMART" id="SM00353">
    <property type="entry name" value="HLH"/>
    <property type="match status" value="1"/>
</dbReference>
<feature type="region of interest" description="Disordered" evidence="12">
    <location>
        <begin position="1"/>
        <end position="57"/>
    </location>
</feature>
<evidence type="ECO:0000256" key="9">
    <source>
        <dbReference type="ARBA" id="ARBA00023242"/>
    </source>
</evidence>
<dbReference type="GO" id="GO:0045944">
    <property type="term" value="P:positive regulation of transcription by RNA polymerase II"/>
    <property type="evidence" value="ECO:0007669"/>
    <property type="project" value="TreeGrafter"/>
</dbReference>
<evidence type="ECO:0000256" key="5">
    <source>
        <dbReference type="ARBA" id="ARBA00023015"/>
    </source>
</evidence>
<evidence type="ECO:0000256" key="7">
    <source>
        <dbReference type="ARBA" id="ARBA00023159"/>
    </source>
</evidence>
<dbReference type="RefSeq" id="XP_031565673.1">
    <property type="nucleotide sequence ID" value="XM_031709813.1"/>
</dbReference>
<accession>A0A6P8IG66</accession>
<keyword evidence="14" id="KW-1185">Reference proteome</keyword>
<comment type="similarity">
    <text evidence="1">Belongs to the MAX family.</text>
</comment>
<feature type="compositionally biased region" description="Basic and acidic residues" evidence="12">
    <location>
        <begin position="1"/>
        <end position="13"/>
    </location>
</feature>
<feature type="region of interest" description="Disordered" evidence="12">
    <location>
        <begin position="140"/>
        <end position="197"/>
    </location>
</feature>
<gene>
    <name evidence="15" type="primary">LOC116300838</name>
</gene>
<feature type="domain" description="BHLH" evidence="13">
    <location>
        <begin position="42"/>
        <end position="93"/>
    </location>
</feature>
<dbReference type="GO" id="GO:0046983">
    <property type="term" value="F:protein dimerization activity"/>
    <property type="evidence" value="ECO:0007669"/>
    <property type="project" value="InterPro"/>
</dbReference>
<dbReference type="InterPro" id="IPR036638">
    <property type="entry name" value="HLH_DNA-bd_sf"/>
</dbReference>
<dbReference type="InterPro" id="IPR011598">
    <property type="entry name" value="bHLH_dom"/>
</dbReference>
<dbReference type="PANTHER" id="PTHR10328">
    <property type="entry name" value="PROTEIN MAX MYC-ASSOCIATED FACTOR X"/>
    <property type="match status" value="1"/>
</dbReference>
<dbReference type="OrthoDB" id="8964853at2759"/>
<name>A0A6P8IG66_ACTTE</name>
<feature type="coiled-coil region" evidence="11">
    <location>
        <begin position="90"/>
        <end position="124"/>
    </location>
</feature>
<dbReference type="GO" id="GO:0090575">
    <property type="term" value="C:RNA polymerase II transcription regulator complex"/>
    <property type="evidence" value="ECO:0007669"/>
    <property type="project" value="TreeGrafter"/>
</dbReference>
<dbReference type="PANTHER" id="PTHR10328:SF3">
    <property type="entry name" value="PROTEIN MAX"/>
    <property type="match status" value="1"/>
</dbReference>
<keyword evidence="11" id="KW-0175">Coiled coil</keyword>
<dbReference type="CDD" id="cd11406">
    <property type="entry name" value="bHLHzip_Max"/>
    <property type="match status" value="1"/>
</dbReference>
<dbReference type="GO" id="GO:0003677">
    <property type="term" value="F:DNA binding"/>
    <property type="evidence" value="ECO:0007669"/>
    <property type="project" value="UniProtKB-KW"/>
</dbReference>
<evidence type="ECO:0000256" key="4">
    <source>
        <dbReference type="ARBA" id="ARBA00022553"/>
    </source>
</evidence>
<feature type="compositionally biased region" description="Acidic residues" evidence="12">
    <location>
        <begin position="23"/>
        <end position="39"/>
    </location>
</feature>
<dbReference type="SUPFAM" id="SSF47459">
    <property type="entry name" value="HLH, helix-loop-helix DNA-binding domain"/>
    <property type="match status" value="1"/>
</dbReference>
<feature type="compositionally biased region" description="Basic and acidic residues" evidence="12">
    <location>
        <begin position="40"/>
        <end position="57"/>
    </location>
</feature>
<feature type="compositionally biased region" description="Low complexity" evidence="12">
    <location>
        <begin position="140"/>
        <end position="152"/>
    </location>
</feature>
<keyword evidence="5" id="KW-0805">Transcription regulation</keyword>
<dbReference type="PROSITE" id="PS50888">
    <property type="entry name" value="BHLH"/>
    <property type="match status" value="1"/>
</dbReference>
<evidence type="ECO:0000256" key="12">
    <source>
        <dbReference type="SAM" id="MobiDB-lite"/>
    </source>
</evidence>
<organism evidence="14 15">
    <name type="scientific">Actinia tenebrosa</name>
    <name type="common">Australian red waratah sea anemone</name>
    <dbReference type="NCBI Taxonomy" id="6105"/>
    <lineage>
        <taxon>Eukaryota</taxon>
        <taxon>Metazoa</taxon>
        <taxon>Cnidaria</taxon>
        <taxon>Anthozoa</taxon>
        <taxon>Hexacorallia</taxon>
        <taxon>Actiniaria</taxon>
        <taxon>Actiniidae</taxon>
        <taxon>Actinia</taxon>
    </lineage>
</organism>
<keyword evidence="7" id="KW-0010">Activator</keyword>
<keyword evidence="3" id="KW-0678">Repressor</keyword>
<dbReference type="Gene3D" id="4.10.280.10">
    <property type="entry name" value="Helix-loop-helix DNA-binding domain"/>
    <property type="match status" value="1"/>
</dbReference>
<protein>
    <recommendedName>
        <fullName evidence="2">Protein max</fullName>
    </recommendedName>
    <alternativeName>
        <fullName evidence="10">Myc-associated factor X</fullName>
    </alternativeName>
</protein>
<evidence type="ECO:0000256" key="6">
    <source>
        <dbReference type="ARBA" id="ARBA00023125"/>
    </source>
</evidence>
<dbReference type="GeneID" id="116300838"/>
<keyword evidence="9" id="KW-0539">Nucleus</keyword>
<evidence type="ECO:0000256" key="10">
    <source>
        <dbReference type="ARBA" id="ARBA00029944"/>
    </source>
</evidence>
<proteinExistence type="inferred from homology"/>
<evidence type="ECO:0000256" key="11">
    <source>
        <dbReference type="SAM" id="Coils"/>
    </source>
</evidence>
<dbReference type="AlphaFoldDB" id="A0A6P8IG66"/>
<evidence type="ECO:0000259" key="13">
    <source>
        <dbReference type="PROSITE" id="PS50888"/>
    </source>
</evidence>
<evidence type="ECO:0000256" key="2">
    <source>
        <dbReference type="ARBA" id="ARBA00017633"/>
    </source>
</evidence>
<keyword evidence="4" id="KW-0597">Phosphoprotein</keyword>
<evidence type="ECO:0000256" key="8">
    <source>
        <dbReference type="ARBA" id="ARBA00023163"/>
    </source>
</evidence>
<keyword evidence="8" id="KW-0804">Transcription</keyword>
<reference evidence="15" key="1">
    <citation type="submission" date="2025-08" db="UniProtKB">
        <authorList>
            <consortium name="RefSeq"/>
        </authorList>
    </citation>
    <scope>IDENTIFICATION</scope>
    <source>
        <tissue evidence="15">Tentacle</tissue>
    </source>
</reference>
<evidence type="ECO:0000313" key="14">
    <source>
        <dbReference type="Proteomes" id="UP000515163"/>
    </source>
</evidence>
<dbReference type="Proteomes" id="UP000515163">
    <property type="component" value="Unplaced"/>
</dbReference>
<sequence>MDTCASHEGEATRRREKIQSNMSEDEKEVDLESSDDVSDLADKRAHHNALERKRRDHIKDSFSHLRDSIPSLQGEKASRAQILNKATDYIQHMRKKNHTHQMDIDDLKRQNMILDQQVRALEKARTTGQFNADATAALLSTPDSLLSTSPNPESLLEGLKDPNSPLDGLTVKTENNNTDSASDEEYPSKTKRRKRDG</sequence>
<dbReference type="GO" id="GO:0003700">
    <property type="term" value="F:DNA-binding transcription factor activity"/>
    <property type="evidence" value="ECO:0007669"/>
    <property type="project" value="TreeGrafter"/>
</dbReference>
<keyword evidence="6" id="KW-0238">DNA-binding</keyword>
<evidence type="ECO:0000313" key="15">
    <source>
        <dbReference type="RefSeq" id="XP_031565673.1"/>
    </source>
</evidence>